<dbReference type="PANTHER" id="PTHR43827">
    <property type="entry name" value="2,5-DIKETO-D-GLUCONIC ACID REDUCTASE"/>
    <property type="match status" value="1"/>
</dbReference>
<evidence type="ECO:0000313" key="9">
    <source>
        <dbReference type="Proteomes" id="UP001152797"/>
    </source>
</evidence>
<evidence type="ECO:0000256" key="2">
    <source>
        <dbReference type="SAM" id="MobiDB-lite"/>
    </source>
</evidence>
<evidence type="ECO:0000313" key="7">
    <source>
        <dbReference type="EMBL" id="CAL1168573.1"/>
    </source>
</evidence>
<evidence type="ECO:0000256" key="1">
    <source>
        <dbReference type="SAM" id="Coils"/>
    </source>
</evidence>
<dbReference type="InterPro" id="IPR023210">
    <property type="entry name" value="NADP_OxRdtase_dom"/>
</dbReference>
<protein>
    <submittedName>
        <fullName evidence="8">9,11-endoperoxide prostaglandin H2 reductase (Prostaglandin F2-alpha synthase)</fullName>
    </submittedName>
</protein>
<dbReference type="OrthoDB" id="416253at2759"/>
<dbReference type="Pfam" id="PF04547">
    <property type="entry name" value="Anoctamin"/>
    <property type="match status" value="2"/>
</dbReference>
<accession>A0A9P1DUR8</accession>
<evidence type="ECO:0000259" key="5">
    <source>
        <dbReference type="Pfam" id="PF04547"/>
    </source>
</evidence>
<dbReference type="GO" id="GO:0016491">
    <property type="term" value="F:oxidoreductase activity"/>
    <property type="evidence" value="ECO:0007669"/>
    <property type="project" value="InterPro"/>
</dbReference>
<feature type="coiled-coil region" evidence="1">
    <location>
        <begin position="282"/>
        <end position="312"/>
    </location>
</feature>
<reference evidence="7" key="2">
    <citation type="submission" date="2024-04" db="EMBL/GenBank/DDBJ databases">
        <authorList>
            <person name="Chen Y."/>
            <person name="Shah S."/>
            <person name="Dougan E. K."/>
            <person name="Thang M."/>
            <person name="Chan C."/>
        </authorList>
    </citation>
    <scope>NUCLEOTIDE SEQUENCE [LARGE SCALE GENOMIC DNA]</scope>
</reference>
<feature type="domain" description="Anoctamin transmembrane" evidence="5">
    <location>
        <begin position="169"/>
        <end position="202"/>
    </location>
</feature>
<dbReference type="InterPro" id="IPR020471">
    <property type="entry name" value="AKR"/>
</dbReference>
<feature type="region of interest" description="Disordered" evidence="2">
    <location>
        <begin position="314"/>
        <end position="366"/>
    </location>
</feature>
<sequence>MWKQHRESILKGLQNCGLSLYCYYSRDRDQILVKIGASAQKLRDTAARKRYKLQLKKEYLSAYAEFRHDYPGRPEFRFNDRRIISHIYETHTEDSLDGSNIFKISDKIDLIHHIIQSKDKDCAGINPSRLLHQGELKAYFPIHDEAGIAKIKEFQWKWFWPDEEQANLLRDYFGDKIAFYFLWMAFYLKWLLPLAALGTDECLVPGSATFLAPPRGFEDRLMDSGHLWTSLVFALTALTQKAEAFLRDDLIDSCSVMAPDASPLSPVSPVSSQLTSLERLELQKLRWEVAELRTALAKHDKLDKKLDDLDKLHHKDDGLDGKHESRWEASAASAASTWPNSSPETGSISRSRRSSCFDVPSPTSPGFCRSPSPVKYGKWDWVLQERAYCFARNFFLDEPGRRTRGELGAALGQVPDIFAFFSEHFPSFFAGEPTEVVDWNDFVQAYVQYCKTSKSTSAGVSDDTCRSTPSGCVSELKEVSTPPSALDLLTLQDYKDSLLISKPLMESPDSAHFSKGQLKLDRVGDQFMSVAPAFCAQLFSRIERGEEWLRQVFGVPFAKAAIFAAEQPEVRRCDAGPSQNCPNPYGVMATWRYAVNNLRRAVDLLPEEQRQMHKSTVSLVAQISSEIDAFFQQPTAEAMVVGVSNARMLFDALKDWMINSPPSFMELPDDTTVGLDFLPGQRALRISADPETHPGEVEVRLANGVEMPVLGFGTWQLLGSTCYEATAHALRVGYRHIDTAQAYGNEAEVGRAMLDSKIPRREVFLVTKLSNPGEYQAPQLLARFASQLRDLQTDYIDLYMLHSPGPSKEITLAAWRAMEDLYHQGRIRALGVSNFGREDLESLLAHASVPPVYVQNKFSIYSPGEQRIDTSRSLLGYLKEKGIVMMGYSVINPWPSILPPLQDPHVLAIAERRQVSPSQVLHRWALQLGAGVIPKSATMQRIEENARLFHFSLSDLEMRLLSGIVMLSESTVSTLAPKWIPDVYNLATGVRGVHHHIVGFQIAIAAYVELSNAGLDVLARLLTDQENHRTQTEYEAAFLWKGAVLKYMNSFFALYYVAFFKEHQTLFSEPMECLRDQCLLDMQSQLGIFVLFRLLVSNVFEHYYPKVRLWFRTMYYDNVSLLSLSHGQTLELAEMSPAEQQAKKEKHRNFQQFDEMLLTHGFATLFAVTSPWVCTATLLAVIVEIWIDMKSLLDSRQRPFPERARNNEPWGVAFDVYGVLGALTNVLLLIYTSTQYSGWSATEKMVFFVFLEHVIFGAKFMMTLVFPEVPQAVEVLALKQDNVVHRCLEGIKVESQMDFSLFRESRAQEEVQVFGHDLLEKEEAPRRHEIHRFHRFHSCLPALQAHRDAPDWYQGVIDEVGTLRVNIGMPVMPVGTQ</sequence>
<keyword evidence="1" id="KW-0175">Coiled coil</keyword>
<dbReference type="InterPro" id="IPR018170">
    <property type="entry name" value="Aldo/ket_reductase_CS"/>
</dbReference>
<dbReference type="PANTHER" id="PTHR43827:SF8">
    <property type="entry name" value="ALDO_KETO REDUCTASE FAMILY PROTEIN"/>
    <property type="match status" value="1"/>
</dbReference>
<dbReference type="PROSITE" id="PS00062">
    <property type="entry name" value="ALDOKETO_REDUCTASE_2"/>
    <property type="match status" value="1"/>
</dbReference>
<keyword evidence="9" id="KW-1185">Reference proteome</keyword>
<dbReference type="PRINTS" id="PR00069">
    <property type="entry name" value="ALDKETRDTASE"/>
</dbReference>
<dbReference type="EMBL" id="CAMXCT020006519">
    <property type="protein sequence ID" value="CAL1168573.1"/>
    <property type="molecule type" value="Genomic_DNA"/>
</dbReference>
<dbReference type="SUPFAM" id="SSF51430">
    <property type="entry name" value="NAD(P)-linked oxidoreductase"/>
    <property type="match status" value="1"/>
</dbReference>
<keyword evidence="3" id="KW-0812">Transmembrane</keyword>
<feature type="transmembrane region" description="Helical" evidence="3">
    <location>
        <begin position="1210"/>
        <end position="1233"/>
    </location>
</feature>
<organism evidence="6">
    <name type="scientific">Cladocopium goreaui</name>
    <dbReference type="NCBI Taxonomy" id="2562237"/>
    <lineage>
        <taxon>Eukaryota</taxon>
        <taxon>Sar</taxon>
        <taxon>Alveolata</taxon>
        <taxon>Dinophyceae</taxon>
        <taxon>Suessiales</taxon>
        <taxon>Symbiodiniaceae</taxon>
        <taxon>Cladocopium</taxon>
    </lineage>
</organism>
<evidence type="ECO:0000313" key="8">
    <source>
        <dbReference type="EMBL" id="CAL4802510.1"/>
    </source>
</evidence>
<dbReference type="InterPro" id="IPR049452">
    <property type="entry name" value="Anoctamin_TM"/>
</dbReference>
<feature type="transmembrane region" description="Helical" evidence="3">
    <location>
        <begin position="1162"/>
        <end position="1187"/>
    </location>
</feature>
<dbReference type="Pfam" id="PF00248">
    <property type="entry name" value="Aldo_ket_red"/>
    <property type="match status" value="2"/>
</dbReference>
<gene>
    <name evidence="6" type="ORF">C1SCF055_LOCUS40043</name>
</gene>
<feature type="compositionally biased region" description="Polar residues" evidence="2">
    <location>
        <begin position="337"/>
        <end position="349"/>
    </location>
</feature>
<name>A0A9P1DUR8_9DINO</name>
<reference evidence="6" key="1">
    <citation type="submission" date="2022-10" db="EMBL/GenBank/DDBJ databases">
        <authorList>
            <person name="Chen Y."/>
            <person name="Dougan E. K."/>
            <person name="Chan C."/>
            <person name="Rhodes N."/>
            <person name="Thang M."/>
        </authorList>
    </citation>
    <scope>NUCLEOTIDE SEQUENCE</scope>
</reference>
<evidence type="ECO:0000259" key="4">
    <source>
        <dbReference type="Pfam" id="PF00248"/>
    </source>
</evidence>
<dbReference type="InterPro" id="IPR036812">
    <property type="entry name" value="NAD(P)_OxRdtase_dom_sf"/>
</dbReference>
<keyword evidence="3" id="KW-1133">Transmembrane helix</keyword>
<evidence type="ECO:0000256" key="3">
    <source>
        <dbReference type="SAM" id="Phobius"/>
    </source>
</evidence>
<keyword evidence="3" id="KW-0472">Membrane</keyword>
<dbReference type="EMBL" id="CAMXCT010006519">
    <property type="protein sequence ID" value="CAI4015198.1"/>
    <property type="molecule type" value="Genomic_DNA"/>
</dbReference>
<feature type="domain" description="NADP-dependent oxidoreductase" evidence="4">
    <location>
        <begin position="710"/>
        <end position="891"/>
    </location>
</feature>
<comment type="caution">
    <text evidence="6">The sequence shown here is derived from an EMBL/GenBank/DDBJ whole genome shotgun (WGS) entry which is preliminary data.</text>
</comment>
<dbReference type="EMBL" id="CAMXCT030006519">
    <property type="protein sequence ID" value="CAL4802510.1"/>
    <property type="molecule type" value="Genomic_DNA"/>
</dbReference>
<dbReference type="Proteomes" id="UP001152797">
    <property type="component" value="Unassembled WGS sequence"/>
</dbReference>
<proteinExistence type="predicted"/>
<dbReference type="PROSITE" id="PS00798">
    <property type="entry name" value="ALDOKETO_REDUCTASE_1"/>
    <property type="match status" value="1"/>
</dbReference>
<feature type="domain" description="Anoctamin transmembrane" evidence="5">
    <location>
        <begin position="1002"/>
        <end position="1274"/>
    </location>
</feature>
<dbReference type="Gene3D" id="3.20.20.100">
    <property type="entry name" value="NADP-dependent oxidoreductase domain"/>
    <property type="match status" value="1"/>
</dbReference>
<feature type="transmembrane region" description="Helical" evidence="3">
    <location>
        <begin position="1245"/>
        <end position="1266"/>
    </location>
</feature>
<evidence type="ECO:0000313" key="6">
    <source>
        <dbReference type="EMBL" id="CAI4015198.1"/>
    </source>
</evidence>
<feature type="domain" description="NADP-dependent oxidoreductase" evidence="4">
    <location>
        <begin position="907"/>
        <end position="962"/>
    </location>
</feature>
<feature type="compositionally biased region" description="Basic and acidic residues" evidence="2">
    <location>
        <begin position="314"/>
        <end position="327"/>
    </location>
</feature>